<dbReference type="EMBL" id="AYJU01000003">
    <property type="protein sequence ID" value="EST55698.1"/>
    <property type="molecule type" value="Genomic_DNA"/>
</dbReference>
<dbReference type="STRING" id="1408254.T458_07160"/>
<comment type="caution">
    <text evidence="1">The sequence shown here is derived from an EMBL/GenBank/DDBJ whole genome shotgun (WGS) entry which is preliminary data.</text>
</comment>
<name>V6MJS9_9BACL</name>
<dbReference type="HOGENOM" id="CLU_911117_0_0_9"/>
<dbReference type="PATRIC" id="fig|1408254.3.peg.1419"/>
<protein>
    <submittedName>
        <fullName evidence="1">Uncharacterized protein</fullName>
    </submittedName>
</protein>
<dbReference type="OrthoDB" id="2962732at2"/>
<dbReference type="Proteomes" id="UP000017973">
    <property type="component" value="Unassembled WGS sequence"/>
</dbReference>
<sequence length="305" mass="36012">MKYTRKLSNLNQTIVQMNLNSGKNCFELSAQNFFFPRKVISDVYPDFPDHPQLANTTFKVYLYLCMYCDGLSGKVYFSSKQKIAETLKLPPYSSYIEWSLDWLETHHFIRDIREDDKLRFQAHVLSAPDYLPELDTFYSCKDIKRNPSPLKQHNYGYIMVPKLAMTEKMLDQSVTRTGWDERKLKIFLLMYQYNWLRYYGGIDPDIMHITQNGELELDTRFCYDVKSTPYNTFQTIQSFINADLFKPVRCIFRQKDGEKVFVRDARVGVSLQKNEYEIIVLRPHVLIKRHVDELVKLLGKGSVIL</sequence>
<proteinExistence type="predicted"/>
<accession>V6MJS9</accession>
<evidence type="ECO:0000313" key="2">
    <source>
        <dbReference type="Proteomes" id="UP000017973"/>
    </source>
</evidence>
<gene>
    <name evidence="1" type="ORF">T458_07160</name>
</gene>
<organism evidence="1 2">
    <name type="scientific">Brevibacillus panacihumi W25</name>
    <dbReference type="NCBI Taxonomy" id="1408254"/>
    <lineage>
        <taxon>Bacteria</taxon>
        <taxon>Bacillati</taxon>
        <taxon>Bacillota</taxon>
        <taxon>Bacilli</taxon>
        <taxon>Bacillales</taxon>
        <taxon>Paenibacillaceae</taxon>
        <taxon>Brevibacillus</taxon>
    </lineage>
</organism>
<dbReference type="AlphaFoldDB" id="V6MJS9"/>
<reference evidence="1 2" key="1">
    <citation type="journal article" date="2014" name="Genome Announc.">
        <title>Draft Genome Sequence of Brevibacillus panacihumi Strain W25, a Halotolerant Hydrocarbon-Degrading Bacterium.</title>
        <authorList>
            <person name="Wang X."/>
            <person name="Jin D."/>
            <person name="Zhou L."/>
            <person name="Wu L."/>
            <person name="An W."/>
            <person name="Chen Y."/>
            <person name="Zhao L."/>
        </authorList>
    </citation>
    <scope>NUCLEOTIDE SEQUENCE [LARGE SCALE GENOMIC DNA]</scope>
    <source>
        <strain evidence="1 2">W25</strain>
    </source>
</reference>
<evidence type="ECO:0000313" key="1">
    <source>
        <dbReference type="EMBL" id="EST55698.1"/>
    </source>
</evidence>
<keyword evidence="2" id="KW-1185">Reference proteome</keyword>
<dbReference type="RefSeq" id="WP_023555453.1">
    <property type="nucleotide sequence ID" value="NZ_KI629787.1"/>
</dbReference>